<gene>
    <name evidence="2" type="ORF">DPMN_070442</name>
</gene>
<dbReference type="AlphaFoldDB" id="A0A9D4BVM8"/>
<dbReference type="EMBL" id="JAIWYP010000014">
    <property type="protein sequence ID" value="KAH3710944.1"/>
    <property type="molecule type" value="Genomic_DNA"/>
</dbReference>
<evidence type="ECO:0000313" key="3">
    <source>
        <dbReference type="Proteomes" id="UP000828390"/>
    </source>
</evidence>
<protein>
    <submittedName>
        <fullName evidence="2">Uncharacterized protein</fullName>
    </submittedName>
</protein>
<proteinExistence type="predicted"/>
<organism evidence="2 3">
    <name type="scientific">Dreissena polymorpha</name>
    <name type="common">Zebra mussel</name>
    <name type="synonym">Mytilus polymorpha</name>
    <dbReference type="NCBI Taxonomy" id="45954"/>
    <lineage>
        <taxon>Eukaryota</taxon>
        <taxon>Metazoa</taxon>
        <taxon>Spiralia</taxon>
        <taxon>Lophotrochozoa</taxon>
        <taxon>Mollusca</taxon>
        <taxon>Bivalvia</taxon>
        <taxon>Autobranchia</taxon>
        <taxon>Heteroconchia</taxon>
        <taxon>Euheterodonta</taxon>
        <taxon>Imparidentia</taxon>
        <taxon>Neoheterodontei</taxon>
        <taxon>Myida</taxon>
        <taxon>Dreissenoidea</taxon>
        <taxon>Dreissenidae</taxon>
        <taxon>Dreissena</taxon>
    </lineage>
</organism>
<dbReference type="Proteomes" id="UP000828390">
    <property type="component" value="Unassembled WGS sequence"/>
</dbReference>
<keyword evidence="3" id="KW-1185">Reference proteome</keyword>
<reference evidence="2" key="2">
    <citation type="submission" date="2020-11" db="EMBL/GenBank/DDBJ databases">
        <authorList>
            <person name="McCartney M.A."/>
            <person name="Auch B."/>
            <person name="Kono T."/>
            <person name="Mallez S."/>
            <person name="Becker A."/>
            <person name="Gohl D.M."/>
            <person name="Silverstein K.A.T."/>
            <person name="Koren S."/>
            <person name="Bechman K.B."/>
            <person name="Herman A."/>
            <person name="Abrahante J.E."/>
            <person name="Garbe J."/>
        </authorList>
    </citation>
    <scope>NUCLEOTIDE SEQUENCE</scope>
    <source>
        <strain evidence="2">Duluth1</strain>
        <tissue evidence="2">Whole animal</tissue>
    </source>
</reference>
<feature type="region of interest" description="Disordered" evidence="1">
    <location>
        <begin position="39"/>
        <end position="69"/>
    </location>
</feature>
<feature type="compositionally biased region" description="Polar residues" evidence="1">
    <location>
        <begin position="39"/>
        <end position="55"/>
    </location>
</feature>
<sequence length="69" mass="7986">MTASILTKRKRINVDIIQCYATTNDSKEDEKDNFYNGLSTIIQDRPKTNSTPRSEVTTEDMRRSWESKG</sequence>
<comment type="caution">
    <text evidence="2">The sequence shown here is derived from an EMBL/GenBank/DDBJ whole genome shotgun (WGS) entry which is preliminary data.</text>
</comment>
<evidence type="ECO:0000256" key="1">
    <source>
        <dbReference type="SAM" id="MobiDB-lite"/>
    </source>
</evidence>
<name>A0A9D4BVM8_DREPO</name>
<feature type="compositionally biased region" description="Basic and acidic residues" evidence="1">
    <location>
        <begin position="59"/>
        <end position="69"/>
    </location>
</feature>
<reference evidence="2" key="1">
    <citation type="journal article" date="2019" name="bioRxiv">
        <title>The Genome of the Zebra Mussel, Dreissena polymorpha: A Resource for Invasive Species Research.</title>
        <authorList>
            <person name="McCartney M.A."/>
            <person name="Auch B."/>
            <person name="Kono T."/>
            <person name="Mallez S."/>
            <person name="Zhang Y."/>
            <person name="Obille A."/>
            <person name="Becker A."/>
            <person name="Abrahante J.E."/>
            <person name="Garbe J."/>
            <person name="Badalamenti J.P."/>
            <person name="Herman A."/>
            <person name="Mangelson H."/>
            <person name="Liachko I."/>
            <person name="Sullivan S."/>
            <person name="Sone E.D."/>
            <person name="Koren S."/>
            <person name="Silverstein K.A.T."/>
            <person name="Beckman K.B."/>
            <person name="Gohl D.M."/>
        </authorList>
    </citation>
    <scope>NUCLEOTIDE SEQUENCE</scope>
    <source>
        <strain evidence="2">Duluth1</strain>
        <tissue evidence="2">Whole animal</tissue>
    </source>
</reference>
<accession>A0A9D4BVM8</accession>
<evidence type="ECO:0000313" key="2">
    <source>
        <dbReference type="EMBL" id="KAH3710944.1"/>
    </source>
</evidence>